<proteinExistence type="predicted"/>
<dbReference type="InParanoid" id="A0A6M4H7A9"/>
<dbReference type="AlphaFoldDB" id="A0A6M4H7A9"/>
<feature type="region of interest" description="Disordered" evidence="1">
    <location>
        <begin position="1"/>
        <end position="94"/>
    </location>
</feature>
<evidence type="ECO:0000313" key="2">
    <source>
        <dbReference type="EMBL" id="QJR15521.1"/>
    </source>
</evidence>
<accession>A0A6M4H7A9</accession>
<feature type="compositionally biased region" description="Polar residues" evidence="1">
    <location>
        <begin position="1"/>
        <end position="10"/>
    </location>
</feature>
<protein>
    <submittedName>
        <fullName evidence="2">Uncharacterized protein</fullName>
    </submittedName>
</protein>
<keyword evidence="3" id="KW-1185">Reference proteome</keyword>
<reference evidence="2 3" key="1">
    <citation type="submission" date="2020-04" db="EMBL/GenBank/DDBJ databases">
        <title>Usitatibacter rugosus gen. nov., sp. nov. and Usitatibacter palustris sp. nov., novel members of Usitatibacteraceae fam. nov. within the order Nitrosomonadales isolated from soil.</title>
        <authorList>
            <person name="Huber K.J."/>
            <person name="Neumann-Schaal M."/>
            <person name="Geppert A."/>
            <person name="Luckner M."/>
            <person name="Wanner G."/>
            <person name="Overmann J."/>
        </authorList>
    </citation>
    <scope>NUCLEOTIDE SEQUENCE [LARGE SCALE GENOMIC DNA]</scope>
    <source>
        <strain evidence="2 3">Swamp67</strain>
    </source>
</reference>
<gene>
    <name evidence="2" type="ORF">DSM104440_02342</name>
</gene>
<dbReference type="Proteomes" id="UP000503096">
    <property type="component" value="Chromosome"/>
</dbReference>
<name>A0A6M4H7A9_9PROT</name>
<feature type="compositionally biased region" description="Basic and acidic residues" evidence="1">
    <location>
        <begin position="29"/>
        <end position="82"/>
    </location>
</feature>
<feature type="compositionally biased region" description="Basic residues" evidence="1">
    <location>
        <begin position="85"/>
        <end position="94"/>
    </location>
</feature>
<dbReference type="KEGG" id="upl:DSM104440_02342"/>
<dbReference type="RefSeq" id="WP_171162868.1">
    <property type="nucleotide sequence ID" value="NZ_CP053073.1"/>
</dbReference>
<evidence type="ECO:0000313" key="3">
    <source>
        <dbReference type="Proteomes" id="UP000503096"/>
    </source>
</evidence>
<sequence>MPKNPGSKQENPTRKSGKPGPLGEGNYEATRKYNDGVMEHMRNHDIEQEARDAEPRSESEAQEMKDAEIEAGRRSKGEDPALRKTTAKKKSPSK</sequence>
<evidence type="ECO:0000256" key="1">
    <source>
        <dbReference type="SAM" id="MobiDB-lite"/>
    </source>
</evidence>
<organism evidence="2 3">
    <name type="scientific">Usitatibacter palustris</name>
    <dbReference type="NCBI Taxonomy" id="2732487"/>
    <lineage>
        <taxon>Bacteria</taxon>
        <taxon>Pseudomonadati</taxon>
        <taxon>Pseudomonadota</taxon>
        <taxon>Betaproteobacteria</taxon>
        <taxon>Nitrosomonadales</taxon>
        <taxon>Usitatibacteraceae</taxon>
        <taxon>Usitatibacter</taxon>
    </lineage>
</organism>
<dbReference type="EMBL" id="CP053073">
    <property type="protein sequence ID" value="QJR15521.1"/>
    <property type="molecule type" value="Genomic_DNA"/>
</dbReference>